<dbReference type="Proteomes" id="UP000244855">
    <property type="component" value="Unassembled WGS sequence"/>
</dbReference>
<gene>
    <name evidence="2" type="ORF">DM02DRAFT_665552</name>
</gene>
<evidence type="ECO:0000256" key="1">
    <source>
        <dbReference type="SAM" id="SignalP"/>
    </source>
</evidence>
<evidence type="ECO:0000313" key="2">
    <source>
        <dbReference type="EMBL" id="PVH90085.1"/>
    </source>
</evidence>
<name>A0A2V1CWJ5_9PLEO</name>
<feature type="chain" id="PRO_5016156050" description="Ecp2 effector protein domain-containing protein" evidence="1">
    <location>
        <begin position="21"/>
        <end position="123"/>
    </location>
</feature>
<organism evidence="2 3">
    <name type="scientific">Periconia macrospinosa</name>
    <dbReference type="NCBI Taxonomy" id="97972"/>
    <lineage>
        <taxon>Eukaryota</taxon>
        <taxon>Fungi</taxon>
        <taxon>Dikarya</taxon>
        <taxon>Ascomycota</taxon>
        <taxon>Pezizomycotina</taxon>
        <taxon>Dothideomycetes</taxon>
        <taxon>Pleosporomycetidae</taxon>
        <taxon>Pleosporales</taxon>
        <taxon>Massarineae</taxon>
        <taxon>Periconiaceae</taxon>
        <taxon>Periconia</taxon>
    </lineage>
</organism>
<sequence length="123" mass="13336">MQFLTYLAVLTPALLAGVEAKCVTSDWNARWPKDRTEAHNLVSRFCKSQLSGSFGKGGEKWACAPLSDSRVKAKTYASFMVKYTGSQKEQTLTEADCVLVLNNEVGACEHGGKSATLGAWEVS</sequence>
<dbReference type="OrthoDB" id="4700669at2759"/>
<evidence type="ECO:0008006" key="4">
    <source>
        <dbReference type="Google" id="ProtNLM"/>
    </source>
</evidence>
<accession>A0A2V1CWJ5</accession>
<dbReference type="AlphaFoldDB" id="A0A2V1CWJ5"/>
<reference evidence="2 3" key="1">
    <citation type="journal article" date="2018" name="Sci. Rep.">
        <title>Comparative genomics provides insights into the lifestyle and reveals functional heterogeneity of dark septate endophytic fungi.</title>
        <authorList>
            <person name="Knapp D.G."/>
            <person name="Nemeth J.B."/>
            <person name="Barry K."/>
            <person name="Hainaut M."/>
            <person name="Henrissat B."/>
            <person name="Johnson J."/>
            <person name="Kuo A."/>
            <person name="Lim J.H.P."/>
            <person name="Lipzen A."/>
            <person name="Nolan M."/>
            <person name="Ohm R.A."/>
            <person name="Tamas L."/>
            <person name="Grigoriev I.V."/>
            <person name="Spatafora J.W."/>
            <person name="Nagy L.G."/>
            <person name="Kovacs G.M."/>
        </authorList>
    </citation>
    <scope>NUCLEOTIDE SEQUENCE [LARGE SCALE GENOMIC DNA]</scope>
    <source>
        <strain evidence="2 3">DSE2036</strain>
    </source>
</reference>
<feature type="signal peptide" evidence="1">
    <location>
        <begin position="1"/>
        <end position="20"/>
    </location>
</feature>
<keyword evidence="1" id="KW-0732">Signal</keyword>
<evidence type="ECO:0000313" key="3">
    <source>
        <dbReference type="Proteomes" id="UP000244855"/>
    </source>
</evidence>
<proteinExistence type="predicted"/>
<dbReference type="EMBL" id="KZ806739">
    <property type="protein sequence ID" value="PVH90085.1"/>
    <property type="molecule type" value="Genomic_DNA"/>
</dbReference>
<keyword evidence="3" id="KW-1185">Reference proteome</keyword>
<protein>
    <recommendedName>
        <fullName evidence="4">Ecp2 effector protein domain-containing protein</fullName>
    </recommendedName>
</protein>